<feature type="compositionally biased region" description="Basic residues" evidence="1">
    <location>
        <begin position="47"/>
        <end position="67"/>
    </location>
</feature>
<dbReference type="AlphaFoldDB" id="A0A2T3AEK8"/>
<accession>A0A2T3AEK8</accession>
<dbReference type="InParanoid" id="A0A2T3AEK8"/>
<organism evidence="2 3">
    <name type="scientific">Coniella lustricola</name>
    <dbReference type="NCBI Taxonomy" id="2025994"/>
    <lineage>
        <taxon>Eukaryota</taxon>
        <taxon>Fungi</taxon>
        <taxon>Dikarya</taxon>
        <taxon>Ascomycota</taxon>
        <taxon>Pezizomycotina</taxon>
        <taxon>Sordariomycetes</taxon>
        <taxon>Sordariomycetidae</taxon>
        <taxon>Diaporthales</taxon>
        <taxon>Schizoparmaceae</taxon>
        <taxon>Coniella</taxon>
    </lineage>
</organism>
<keyword evidence="3" id="KW-1185">Reference proteome</keyword>
<dbReference type="EMBL" id="KZ678402">
    <property type="protein sequence ID" value="PSR94037.1"/>
    <property type="molecule type" value="Genomic_DNA"/>
</dbReference>
<sequence>MDMARHAALLTTSPERIRCSPTGRGSDKSTQESFAPEREPSSSVPSHRARASCLRRQRSAHRRGWLS</sequence>
<feature type="region of interest" description="Disordered" evidence="1">
    <location>
        <begin position="1"/>
        <end position="67"/>
    </location>
</feature>
<feature type="compositionally biased region" description="Basic and acidic residues" evidence="1">
    <location>
        <begin position="25"/>
        <end position="40"/>
    </location>
</feature>
<name>A0A2T3AEK8_9PEZI</name>
<evidence type="ECO:0000313" key="2">
    <source>
        <dbReference type="EMBL" id="PSR94037.1"/>
    </source>
</evidence>
<dbReference type="Proteomes" id="UP000241462">
    <property type="component" value="Unassembled WGS sequence"/>
</dbReference>
<reference evidence="2 3" key="1">
    <citation type="journal article" date="2018" name="Mycol. Prog.">
        <title>Coniella lustricola, a new species from submerged detritus.</title>
        <authorList>
            <person name="Raudabaugh D.B."/>
            <person name="Iturriaga T."/>
            <person name="Carver A."/>
            <person name="Mondo S."/>
            <person name="Pangilinan J."/>
            <person name="Lipzen A."/>
            <person name="He G."/>
            <person name="Amirebrahimi M."/>
            <person name="Grigoriev I.V."/>
            <person name="Miller A.N."/>
        </authorList>
    </citation>
    <scope>NUCLEOTIDE SEQUENCE [LARGE SCALE GENOMIC DNA]</scope>
    <source>
        <strain evidence="2 3">B22-T-1</strain>
    </source>
</reference>
<evidence type="ECO:0000313" key="3">
    <source>
        <dbReference type="Proteomes" id="UP000241462"/>
    </source>
</evidence>
<proteinExistence type="predicted"/>
<evidence type="ECO:0000256" key="1">
    <source>
        <dbReference type="SAM" id="MobiDB-lite"/>
    </source>
</evidence>
<gene>
    <name evidence="2" type="ORF">BD289DRAFT_428220</name>
</gene>
<protein>
    <submittedName>
        <fullName evidence="2">Uncharacterized protein</fullName>
    </submittedName>
</protein>